<keyword evidence="4" id="KW-0963">Cytoplasm</keyword>
<organism evidence="7 8">
    <name type="scientific">Lunasporangiospora selenospora</name>
    <dbReference type="NCBI Taxonomy" id="979761"/>
    <lineage>
        <taxon>Eukaryota</taxon>
        <taxon>Fungi</taxon>
        <taxon>Fungi incertae sedis</taxon>
        <taxon>Mucoromycota</taxon>
        <taxon>Mortierellomycotina</taxon>
        <taxon>Mortierellomycetes</taxon>
        <taxon>Mortierellales</taxon>
        <taxon>Mortierellaceae</taxon>
        <taxon>Lunasporangiospora</taxon>
    </lineage>
</organism>
<comment type="subcellular location">
    <subcellularLocation>
        <location evidence="2">Cytoplasm</location>
    </subcellularLocation>
    <subcellularLocation>
        <location evidence="1">Nucleus</location>
    </subcellularLocation>
</comment>
<name>A0A9P6FXV8_9FUNG</name>
<dbReference type="GO" id="GO:0034709">
    <property type="term" value="C:methylosome"/>
    <property type="evidence" value="ECO:0007669"/>
    <property type="project" value="InterPro"/>
</dbReference>
<evidence type="ECO:0000313" key="8">
    <source>
        <dbReference type="Proteomes" id="UP000780801"/>
    </source>
</evidence>
<reference evidence="7" key="1">
    <citation type="journal article" date="2020" name="Fungal Divers.">
        <title>Resolving the Mortierellaceae phylogeny through synthesis of multi-gene phylogenetics and phylogenomics.</title>
        <authorList>
            <person name="Vandepol N."/>
            <person name="Liber J."/>
            <person name="Desiro A."/>
            <person name="Na H."/>
            <person name="Kennedy M."/>
            <person name="Barry K."/>
            <person name="Grigoriev I.V."/>
            <person name="Miller A.N."/>
            <person name="O'Donnell K."/>
            <person name="Stajich J.E."/>
            <person name="Bonito G."/>
        </authorList>
    </citation>
    <scope>NUCLEOTIDE SEQUENCE</scope>
    <source>
        <strain evidence="7">KOD1015</strain>
    </source>
</reference>
<gene>
    <name evidence="7" type="ORF">BGW38_010200</name>
</gene>
<dbReference type="PRINTS" id="PR01348">
    <property type="entry name" value="ICLNCHANNEL"/>
</dbReference>
<evidence type="ECO:0000256" key="1">
    <source>
        <dbReference type="ARBA" id="ARBA00004123"/>
    </source>
</evidence>
<evidence type="ECO:0000256" key="5">
    <source>
        <dbReference type="ARBA" id="ARBA00023242"/>
    </source>
</evidence>
<dbReference type="Gene3D" id="2.30.29.30">
    <property type="entry name" value="Pleckstrin-homology domain (PH domain)/Phosphotyrosine-binding domain (PTB)"/>
    <property type="match status" value="1"/>
</dbReference>
<evidence type="ECO:0000256" key="3">
    <source>
        <dbReference type="ARBA" id="ARBA00007054"/>
    </source>
</evidence>
<dbReference type="PANTHER" id="PTHR21399:SF0">
    <property type="entry name" value="METHYLOSOME SUBUNIT PICLN"/>
    <property type="match status" value="1"/>
</dbReference>
<dbReference type="PANTHER" id="PTHR21399">
    <property type="entry name" value="CHLORIDE CONDUCTANCE REGULATORY PROTEIN ICLN"/>
    <property type="match status" value="1"/>
</dbReference>
<comment type="similarity">
    <text evidence="3">Belongs to the pICln (TC 1.A.47) family.</text>
</comment>
<dbReference type="AlphaFoldDB" id="A0A9P6FXV8"/>
<dbReference type="GO" id="GO:0045292">
    <property type="term" value="P:mRNA cis splicing, via spliceosome"/>
    <property type="evidence" value="ECO:0007669"/>
    <property type="project" value="TreeGrafter"/>
</dbReference>
<feature type="compositionally biased region" description="Polar residues" evidence="6">
    <location>
        <begin position="238"/>
        <end position="248"/>
    </location>
</feature>
<dbReference type="InterPro" id="IPR003521">
    <property type="entry name" value="ICln"/>
</dbReference>
<keyword evidence="5" id="KW-0539">Nucleus</keyword>
<sequence length="297" mass="33086">MTITIIHQAPLSSETLIRHTQPNVTLHVTPVSRLIQHPGTLYITDECLYFFSEASNNTGFSISYPSIIIHAIARESLVGPNIYCQLEGTLESASASNGANGHTDGAEDEDEDEDDILELSFAPADVSSLDTIYEHLSYCASLHQDEDAEDDYDMDQGDYEDMDGIPFSTSATAIGYSAHQDGQDDTSVDEATETTGVETMPMIDLENGEWYTGNQETDAKFELSQEGQVMVNRWQLNLENKESSSGQNPLGKRGRQEGDAEDEEQLQEGAQPLQQDQYRQYSEEEAQEARSKMWRAY</sequence>
<proteinExistence type="inferred from homology"/>
<comment type="caution">
    <text evidence="7">The sequence shown here is derived from an EMBL/GenBank/DDBJ whole genome shotgun (WGS) entry which is preliminary data.</text>
</comment>
<evidence type="ECO:0000313" key="7">
    <source>
        <dbReference type="EMBL" id="KAF9583126.1"/>
    </source>
</evidence>
<evidence type="ECO:0000256" key="4">
    <source>
        <dbReference type="ARBA" id="ARBA00022490"/>
    </source>
</evidence>
<dbReference type="GO" id="GO:0006884">
    <property type="term" value="P:cell volume homeostasis"/>
    <property type="evidence" value="ECO:0007669"/>
    <property type="project" value="InterPro"/>
</dbReference>
<evidence type="ECO:0008006" key="9">
    <source>
        <dbReference type="Google" id="ProtNLM"/>
    </source>
</evidence>
<dbReference type="InterPro" id="IPR039924">
    <property type="entry name" value="ICln/Lot5/Saf5"/>
</dbReference>
<dbReference type="GO" id="GO:0000387">
    <property type="term" value="P:spliceosomal snRNP assembly"/>
    <property type="evidence" value="ECO:0007669"/>
    <property type="project" value="InterPro"/>
</dbReference>
<dbReference type="EMBL" id="JAABOA010000804">
    <property type="protein sequence ID" value="KAF9583126.1"/>
    <property type="molecule type" value="Genomic_DNA"/>
</dbReference>
<feature type="region of interest" description="Disordered" evidence="6">
    <location>
        <begin position="93"/>
        <end position="113"/>
    </location>
</feature>
<dbReference type="InterPro" id="IPR011993">
    <property type="entry name" value="PH-like_dom_sf"/>
</dbReference>
<dbReference type="OrthoDB" id="19714at2759"/>
<keyword evidence="8" id="KW-1185">Reference proteome</keyword>
<feature type="region of interest" description="Disordered" evidence="6">
    <location>
        <begin position="238"/>
        <end position="297"/>
    </location>
</feature>
<dbReference type="GO" id="GO:0006821">
    <property type="term" value="P:chloride transport"/>
    <property type="evidence" value="ECO:0007669"/>
    <property type="project" value="InterPro"/>
</dbReference>
<dbReference type="GO" id="GO:0005886">
    <property type="term" value="C:plasma membrane"/>
    <property type="evidence" value="ECO:0007669"/>
    <property type="project" value="InterPro"/>
</dbReference>
<evidence type="ECO:0000256" key="6">
    <source>
        <dbReference type="SAM" id="MobiDB-lite"/>
    </source>
</evidence>
<dbReference type="GO" id="GO:0005681">
    <property type="term" value="C:spliceosomal complex"/>
    <property type="evidence" value="ECO:0007669"/>
    <property type="project" value="TreeGrafter"/>
</dbReference>
<evidence type="ECO:0000256" key="2">
    <source>
        <dbReference type="ARBA" id="ARBA00004496"/>
    </source>
</evidence>
<dbReference type="Proteomes" id="UP000780801">
    <property type="component" value="Unassembled WGS sequence"/>
</dbReference>
<dbReference type="GO" id="GO:0034715">
    <property type="term" value="C:pICln-Sm protein complex"/>
    <property type="evidence" value="ECO:0007669"/>
    <property type="project" value="InterPro"/>
</dbReference>
<accession>A0A9P6FXV8</accession>
<dbReference type="GO" id="GO:0005829">
    <property type="term" value="C:cytosol"/>
    <property type="evidence" value="ECO:0007669"/>
    <property type="project" value="InterPro"/>
</dbReference>
<protein>
    <recommendedName>
        <fullName evidence="9">Regulator of volume decrease after cellular swelling-domain-containing protein</fullName>
    </recommendedName>
</protein>
<dbReference type="Pfam" id="PF03517">
    <property type="entry name" value="Voldacs"/>
    <property type="match status" value="1"/>
</dbReference>